<comment type="caution">
    <text evidence="3">The sequence shown here is derived from an EMBL/GenBank/DDBJ whole genome shotgun (WGS) entry which is preliminary data.</text>
</comment>
<dbReference type="EMBL" id="JACIDN010000011">
    <property type="protein sequence ID" value="MBB3905363.1"/>
    <property type="molecule type" value="Genomic_DNA"/>
</dbReference>
<sequence>MARTQTWDMTFLVRQAEHDPALPTRVVCIATSCDTDPRTHPIWLAAKFGEADLEWPIPGVPEPAGWRERDLGAGYMDFMALPSSDLVAYEVRALDRTICLVVRVDRVDVSFSMGTRYNNVHIGGFQRWVAITYDARGIGYEQSIRRAVFEAFDQRQCEFDADRREASKLDAELEREREDEQELLNEAREQAEREAVVALDQLVLAI</sequence>
<evidence type="ECO:0000313" key="4">
    <source>
        <dbReference type="Proteomes" id="UP000517759"/>
    </source>
</evidence>
<dbReference type="EMBL" id="BSPG01000029">
    <property type="protein sequence ID" value="GLS45900.1"/>
    <property type="molecule type" value="Genomic_DNA"/>
</dbReference>
<evidence type="ECO:0000313" key="5">
    <source>
        <dbReference type="Proteomes" id="UP001156881"/>
    </source>
</evidence>
<name>A0A7W6AKY0_9HYPH</name>
<dbReference type="Proteomes" id="UP001156881">
    <property type="component" value="Unassembled WGS sequence"/>
</dbReference>
<keyword evidence="1" id="KW-0175">Coiled coil</keyword>
<reference evidence="3 4" key="3">
    <citation type="submission" date="2020-08" db="EMBL/GenBank/DDBJ databases">
        <title>Genomic Encyclopedia of Type Strains, Phase IV (KMG-IV): sequencing the most valuable type-strain genomes for metagenomic binning, comparative biology and taxonomic classification.</title>
        <authorList>
            <person name="Goeker M."/>
        </authorList>
    </citation>
    <scope>NUCLEOTIDE SEQUENCE [LARGE SCALE GENOMIC DNA]</scope>
    <source>
        <strain evidence="3 4">DSM 24105</strain>
    </source>
</reference>
<protein>
    <submittedName>
        <fullName evidence="3">Uncharacterized protein</fullName>
    </submittedName>
</protein>
<reference evidence="5" key="2">
    <citation type="journal article" date="2019" name="Int. J. Syst. Evol. Microbiol.">
        <title>The Global Catalogue of Microorganisms (GCM) 10K type strain sequencing project: providing services to taxonomists for standard genome sequencing and annotation.</title>
        <authorList>
            <consortium name="The Broad Institute Genomics Platform"/>
            <consortium name="The Broad Institute Genome Sequencing Center for Infectious Disease"/>
            <person name="Wu L."/>
            <person name="Ma J."/>
        </authorList>
    </citation>
    <scope>NUCLEOTIDE SEQUENCE [LARGE SCALE GENOMIC DNA]</scope>
    <source>
        <strain evidence="5">NBRC 107710</strain>
    </source>
</reference>
<proteinExistence type="predicted"/>
<evidence type="ECO:0000313" key="2">
    <source>
        <dbReference type="EMBL" id="GLS45900.1"/>
    </source>
</evidence>
<dbReference type="RefSeq" id="WP_183512633.1">
    <property type="nucleotide sequence ID" value="NZ_BSPG01000029.1"/>
</dbReference>
<organism evidence="3 4">
    <name type="scientific">Methylobacterium brachythecii</name>
    <dbReference type="NCBI Taxonomy" id="1176177"/>
    <lineage>
        <taxon>Bacteria</taxon>
        <taxon>Pseudomonadati</taxon>
        <taxon>Pseudomonadota</taxon>
        <taxon>Alphaproteobacteria</taxon>
        <taxon>Hyphomicrobiales</taxon>
        <taxon>Methylobacteriaceae</taxon>
        <taxon>Methylobacterium</taxon>
    </lineage>
</organism>
<gene>
    <name evidence="2" type="ORF">GCM10007884_38910</name>
    <name evidence="3" type="ORF">GGR33_004896</name>
</gene>
<keyword evidence="5" id="KW-1185">Reference proteome</keyword>
<evidence type="ECO:0000256" key="1">
    <source>
        <dbReference type="SAM" id="Coils"/>
    </source>
</evidence>
<feature type="coiled-coil region" evidence="1">
    <location>
        <begin position="159"/>
        <end position="201"/>
    </location>
</feature>
<accession>A0A7W6AKY0</accession>
<evidence type="ECO:0000313" key="3">
    <source>
        <dbReference type="EMBL" id="MBB3905363.1"/>
    </source>
</evidence>
<reference evidence="2" key="1">
    <citation type="journal article" date="2014" name="Int. J. Syst. Evol. Microbiol.">
        <title>Complete genome of a new Firmicutes species belonging to the dominant human colonic microbiota ('Ruminococcus bicirculans') reveals two chromosomes and a selective capacity to utilize plant glucans.</title>
        <authorList>
            <consortium name="NISC Comparative Sequencing Program"/>
            <person name="Wegmann U."/>
            <person name="Louis P."/>
            <person name="Goesmann A."/>
            <person name="Henrissat B."/>
            <person name="Duncan S.H."/>
            <person name="Flint H.J."/>
        </authorList>
    </citation>
    <scope>NUCLEOTIDE SEQUENCE</scope>
    <source>
        <strain evidence="2">NBRC 107710</strain>
    </source>
</reference>
<dbReference type="Proteomes" id="UP000517759">
    <property type="component" value="Unassembled WGS sequence"/>
</dbReference>
<dbReference type="AlphaFoldDB" id="A0A7W6AKY0"/>
<reference evidence="2" key="4">
    <citation type="submission" date="2023-01" db="EMBL/GenBank/DDBJ databases">
        <title>Draft genome sequence of Methylobacterium brachythecii strain NBRC 107710.</title>
        <authorList>
            <person name="Sun Q."/>
            <person name="Mori K."/>
        </authorList>
    </citation>
    <scope>NUCLEOTIDE SEQUENCE</scope>
    <source>
        <strain evidence="2">NBRC 107710</strain>
    </source>
</reference>